<keyword evidence="2" id="KW-1185">Reference proteome</keyword>
<evidence type="ECO:0000313" key="1">
    <source>
        <dbReference type="EMBL" id="OXM15203.1"/>
    </source>
</evidence>
<dbReference type="Gene3D" id="3.30.1980.10">
    <property type="entry name" value="Hypothetical protein YunC"/>
    <property type="match status" value="1"/>
</dbReference>
<sequence length="105" mass="10885">MIQLIPIPLGDGLTALGVEVKLPKTTLLAVSTEKGYIMCGALDVALFDSNPKLKERGVLAARAVGVRTLQELLDAPLESVTEAAQAAGLSVGMKGMDAVRKLAAL</sequence>
<evidence type="ECO:0008006" key="3">
    <source>
        <dbReference type="Google" id="ProtNLM"/>
    </source>
</evidence>
<dbReference type="OrthoDB" id="2641826at2"/>
<dbReference type="Proteomes" id="UP000215145">
    <property type="component" value="Unassembled WGS sequence"/>
</dbReference>
<reference evidence="1 2" key="1">
    <citation type="submission" date="2017-07" db="EMBL/GenBank/DDBJ databases">
        <title>Paenibacillus herberti R33 genome sequencing and assembly.</title>
        <authorList>
            <person name="Su W."/>
        </authorList>
    </citation>
    <scope>NUCLEOTIDE SEQUENCE [LARGE SCALE GENOMIC DNA]</scope>
    <source>
        <strain evidence="1 2">R33</strain>
    </source>
</reference>
<protein>
    <recommendedName>
        <fullName evidence="3">DUF1805 domain-containing protein</fullName>
    </recommendedName>
</protein>
<dbReference type="SUPFAM" id="SSF102891">
    <property type="entry name" value="Hypothetical protein Ta1206"/>
    <property type="match status" value="1"/>
</dbReference>
<comment type="caution">
    <text evidence="1">The sequence shown here is derived from an EMBL/GenBank/DDBJ whole genome shotgun (WGS) entry which is preliminary data.</text>
</comment>
<gene>
    <name evidence="1" type="ORF">CGZ75_00165</name>
</gene>
<evidence type="ECO:0000313" key="2">
    <source>
        <dbReference type="Proteomes" id="UP000215145"/>
    </source>
</evidence>
<dbReference type="Pfam" id="PF08827">
    <property type="entry name" value="DUF1805"/>
    <property type="match status" value="1"/>
</dbReference>
<dbReference type="EMBL" id="NMUQ01000001">
    <property type="protein sequence ID" value="OXM15203.1"/>
    <property type="molecule type" value="Genomic_DNA"/>
</dbReference>
<accession>A0A229NZ32</accession>
<dbReference type="AlphaFoldDB" id="A0A229NZ32"/>
<dbReference type="InterPro" id="IPR014931">
    <property type="entry name" value="DUF1805"/>
</dbReference>
<proteinExistence type="predicted"/>
<dbReference type="RefSeq" id="WP_089522021.1">
    <property type="nucleotide sequence ID" value="NZ_NMUQ01000001.1"/>
</dbReference>
<organism evidence="1 2">
    <name type="scientific">Paenibacillus herberti</name>
    <dbReference type="NCBI Taxonomy" id="1619309"/>
    <lineage>
        <taxon>Bacteria</taxon>
        <taxon>Bacillati</taxon>
        <taxon>Bacillota</taxon>
        <taxon>Bacilli</taxon>
        <taxon>Bacillales</taxon>
        <taxon>Paenibacillaceae</taxon>
        <taxon>Paenibacillus</taxon>
    </lineage>
</organism>
<name>A0A229NZ32_9BACL</name>
<dbReference type="InterPro" id="IPR036493">
    <property type="entry name" value="YunC_sf"/>
</dbReference>